<keyword evidence="2" id="KW-1185">Reference proteome</keyword>
<organism evidence="1 2">
    <name type="scientific">Batillaria attramentaria</name>
    <dbReference type="NCBI Taxonomy" id="370345"/>
    <lineage>
        <taxon>Eukaryota</taxon>
        <taxon>Metazoa</taxon>
        <taxon>Spiralia</taxon>
        <taxon>Lophotrochozoa</taxon>
        <taxon>Mollusca</taxon>
        <taxon>Gastropoda</taxon>
        <taxon>Caenogastropoda</taxon>
        <taxon>Sorbeoconcha</taxon>
        <taxon>Cerithioidea</taxon>
        <taxon>Batillariidae</taxon>
        <taxon>Batillaria</taxon>
    </lineage>
</organism>
<evidence type="ECO:0000313" key="2">
    <source>
        <dbReference type="Proteomes" id="UP001519460"/>
    </source>
</evidence>
<name>A0ABD0L1Z9_9CAEN</name>
<evidence type="ECO:0000313" key="1">
    <source>
        <dbReference type="EMBL" id="KAK7493248.1"/>
    </source>
</evidence>
<gene>
    <name evidence="1" type="ORF">BaRGS_00015585</name>
</gene>
<proteinExistence type="predicted"/>
<protein>
    <submittedName>
        <fullName evidence="1">Uncharacterized protein</fullName>
    </submittedName>
</protein>
<comment type="caution">
    <text evidence="1">The sequence shown here is derived from an EMBL/GenBank/DDBJ whole genome shotgun (WGS) entry which is preliminary data.</text>
</comment>
<sequence length="93" mass="10678">MDKLNSKWDRGRGKVWAGTEGKQTEIFKSEDVRVGERNHLFSNKSPKQTVKADVISTERKTNKNIQIWRTVFGLAKEETTSFPTKIPNKAEDI</sequence>
<reference evidence="1 2" key="1">
    <citation type="journal article" date="2023" name="Sci. Data">
        <title>Genome assembly of the Korean intertidal mud-creeper Batillaria attramentaria.</title>
        <authorList>
            <person name="Patra A.K."/>
            <person name="Ho P.T."/>
            <person name="Jun S."/>
            <person name="Lee S.J."/>
            <person name="Kim Y."/>
            <person name="Won Y.J."/>
        </authorList>
    </citation>
    <scope>NUCLEOTIDE SEQUENCE [LARGE SCALE GENOMIC DNA]</scope>
    <source>
        <strain evidence="1">Wonlab-2016</strain>
    </source>
</reference>
<dbReference type="AlphaFoldDB" id="A0ABD0L1Z9"/>
<dbReference type="EMBL" id="JACVVK020000095">
    <property type="protein sequence ID" value="KAK7493248.1"/>
    <property type="molecule type" value="Genomic_DNA"/>
</dbReference>
<accession>A0ABD0L1Z9</accession>
<dbReference type="Proteomes" id="UP001519460">
    <property type="component" value="Unassembled WGS sequence"/>
</dbReference>